<gene>
    <name evidence="2" type="ORF">BLNAU_23052</name>
</gene>
<organism evidence="2 3">
    <name type="scientific">Blattamonas nauphoetae</name>
    <dbReference type="NCBI Taxonomy" id="2049346"/>
    <lineage>
        <taxon>Eukaryota</taxon>
        <taxon>Metamonada</taxon>
        <taxon>Preaxostyla</taxon>
        <taxon>Oxymonadida</taxon>
        <taxon>Blattamonas</taxon>
    </lineage>
</organism>
<feature type="region of interest" description="Disordered" evidence="1">
    <location>
        <begin position="103"/>
        <end position="155"/>
    </location>
</feature>
<evidence type="ECO:0000313" key="2">
    <source>
        <dbReference type="EMBL" id="KAK2942038.1"/>
    </source>
</evidence>
<evidence type="ECO:0000256" key="1">
    <source>
        <dbReference type="SAM" id="MobiDB-lite"/>
    </source>
</evidence>
<accession>A0ABQ9WRA2</accession>
<dbReference type="Proteomes" id="UP001281761">
    <property type="component" value="Unassembled WGS sequence"/>
</dbReference>
<feature type="region of interest" description="Disordered" evidence="1">
    <location>
        <begin position="196"/>
        <end position="222"/>
    </location>
</feature>
<name>A0ABQ9WRA2_9EUKA</name>
<evidence type="ECO:0000313" key="3">
    <source>
        <dbReference type="Proteomes" id="UP001281761"/>
    </source>
</evidence>
<evidence type="ECO:0008006" key="4">
    <source>
        <dbReference type="Google" id="ProtNLM"/>
    </source>
</evidence>
<proteinExistence type="predicted"/>
<reference evidence="2 3" key="1">
    <citation type="journal article" date="2022" name="bioRxiv">
        <title>Genomics of Preaxostyla Flagellates Illuminates Evolutionary Transitions and the Path Towards Mitochondrial Loss.</title>
        <authorList>
            <person name="Novak L.V.F."/>
            <person name="Treitli S.C."/>
            <person name="Pyrih J."/>
            <person name="Halakuc P."/>
            <person name="Pipaliya S.V."/>
            <person name="Vacek V."/>
            <person name="Brzon O."/>
            <person name="Soukal P."/>
            <person name="Eme L."/>
            <person name="Dacks J.B."/>
            <person name="Karnkowska A."/>
            <person name="Elias M."/>
            <person name="Hampl V."/>
        </authorList>
    </citation>
    <scope>NUCLEOTIDE SEQUENCE [LARGE SCALE GENOMIC DNA]</scope>
    <source>
        <strain evidence="2">NAU3</strain>
        <tissue evidence="2">Gut</tissue>
    </source>
</reference>
<keyword evidence="3" id="KW-1185">Reference proteome</keyword>
<comment type="caution">
    <text evidence="2">The sequence shown here is derived from an EMBL/GenBank/DDBJ whole genome shotgun (WGS) entry which is preliminary data.</text>
</comment>
<feature type="compositionally biased region" description="Acidic residues" evidence="1">
    <location>
        <begin position="103"/>
        <end position="146"/>
    </location>
</feature>
<feature type="compositionally biased region" description="Basic residues" evidence="1">
    <location>
        <begin position="196"/>
        <end position="210"/>
    </location>
</feature>
<dbReference type="EMBL" id="JARBJD010000440">
    <property type="protein sequence ID" value="KAK2942038.1"/>
    <property type="molecule type" value="Genomic_DNA"/>
</dbReference>
<protein>
    <recommendedName>
        <fullName evidence="4">EF-hand domain-containing protein</fullName>
    </recommendedName>
</protein>
<sequence>MRYSRPLQGLTQHIRLPLHQFVNHMFRSSSDFDIRFENYGSVSTIRVVSTPHIDIRFFDTDGNPHFLDSHQKQPYWQIHDDFYLKSQIQKAVESRPILRFVDGYEENGETDGVDDEWDDKSDMTSEENEEDQEEDAPTEEVTEEGDRDSYDPDLDIKSEYSLDSIDNIGRLHHDLSEPSDTDDALSSDEREIVKRAHRKRRKKIATKYNRKNNTSRTPKYPIQPPVTTISLRLVKVRTICRLFGEMDATVECILHFVRSNFVSVRSSFDQILSDRLAVFLSKPEFLLDVEVKKMRRTGQTLFESTVVESVEVVADVEVRSEIVEVSVRVVSGLMECSEMEGTLKEDHFSFFLPFSSSFLSLERLLRDQLPQLGNVCWFAKPINPFDELRNGRDYNMYTWIGMGGKMIEYDIAILNPNQPIFVRNEFSSLPIRLTAVESLLPDSRTRLVSIDGTRKAFVSWTHSVSPLALVWPPTDVFTVDHSPPPDSLNPYPPFPPHSLLTLSFITDNPFLHRIRRLVFDSISLPTHNSSTIPNPLDISSIYEPLNLRRRQQADQTILKSEQDNHSQSTASPNGQREESQSPLRLWIETPMRRVMGLFAGSATVHDVLFFVGSLNCVSVCAPLSFHEHALFAGDEKLDGLVTVSEILRTFGSVVSFRPAHVDSNLLST</sequence>
<feature type="region of interest" description="Disordered" evidence="1">
    <location>
        <begin position="556"/>
        <end position="582"/>
    </location>
</feature>
<feature type="compositionally biased region" description="Polar residues" evidence="1">
    <location>
        <begin position="556"/>
        <end position="574"/>
    </location>
</feature>